<reference evidence="1" key="1">
    <citation type="submission" date="2016-02" db="EMBL/GenBank/DDBJ databases">
        <title>WGS assembly of Manihot esculenta.</title>
        <authorList>
            <person name="Bredeson J.V."/>
            <person name="Prochnik S.E."/>
            <person name="Lyons J.B."/>
            <person name="Schmutz J."/>
            <person name="Grimwood J."/>
            <person name="Vrebalov J."/>
            <person name="Bart R.S."/>
            <person name="Amuge T."/>
            <person name="Ferguson M.E."/>
            <person name="Green R."/>
            <person name="Putnam N."/>
            <person name="Stites J."/>
            <person name="Rounsley S."/>
            <person name="Rokhsar D.S."/>
        </authorList>
    </citation>
    <scope>NUCLEOTIDE SEQUENCE [LARGE SCALE GENOMIC DNA]</scope>
    <source>
        <tissue evidence="1">Leaf</tissue>
    </source>
</reference>
<dbReference type="AlphaFoldDB" id="A0A2C9WID9"/>
<sequence length="53" mass="6359">MGLDNFGINGDESCQFRLIFLCCYCRQKYKNQQVIMSKTLITLYRWPTTLQIY</sequence>
<dbReference type="EMBL" id="CM004387">
    <property type="protein sequence ID" value="OAY59829.1"/>
    <property type="molecule type" value="Genomic_DNA"/>
</dbReference>
<protein>
    <submittedName>
        <fullName evidence="1">Uncharacterized protein</fullName>
    </submittedName>
</protein>
<organism evidence="1">
    <name type="scientific">Manihot esculenta</name>
    <name type="common">Cassava</name>
    <name type="synonym">Jatropha manihot</name>
    <dbReference type="NCBI Taxonomy" id="3983"/>
    <lineage>
        <taxon>Eukaryota</taxon>
        <taxon>Viridiplantae</taxon>
        <taxon>Streptophyta</taxon>
        <taxon>Embryophyta</taxon>
        <taxon>Tracheophyta</taxon>
        <taxon>Spermatophyta</taxon>
        <taxon>Magnoliopsida</taxon>
        <taxon>eudicotyledons</taxon>
        <taxon>Gunneridae</taxon>
        <taxon>Pentapetalae</taxon>
        <taxon>rosids</taxon>
        <taxon>fabids</taxon>
        <taxon>Malpighiales</taxon>
        <taxon>Euphorbiaceae</taxon>
        <taxon>Crotonoideae</taxon>
        <taxon>Manihoteae</taxon>
        <taxon>Manihot</taxon>
    </lineage>
</organism>
<evidence type="ECO:0000313" key="1">
    <source>
        <dbReference type="EMBL" id="OAY59829.1"/>
    </source>
</evidence>
<accession>A0A2C9WID9</accession>
<proteinExistence type="predicted"/>
<name>A0A2C9WID9_MANES</name>
<gene>
    <name evidence="1" type="ORF">MANES_01G063200</name>
</gene>